<keyword evidence="2" id="KW-0472">Membrane</keyword>
<protein>
    <submittedName>
        <fullName evidence="4">Tripartite tricarboxylate transporter TctB family protein</fullName>
    </submittedName>
</protein>
<comment type="caution">
    <text evidence="4">The sequence shown here is derived from an EMBL/GenBank/DDBJ whole genome shotgun (WGS) entry which is preliminary data.</text>
</comment>
<dbReference type="Proteomes" id="UP001299970">
    <property type="component" value="Unassembled WGS sequence"/>
</dbReference>
<evidence type="ECO:0000313" key="4">
    <source>
        <dbReference type="EMBL" id="MCH6164490.1"/>
    </source>
</evidence>
<evidence type="ECO:0000313" key="5">
    <source>
        <dbReference type="Proteomes" id="UP001299970"/>
    </source>
</evidence>
<feature type="compositionally biased region" description="Low complexity" evidence="1">
    <location>
        <begin position="1"/>
        <end position="15"/>
    </location>
</feature>
<reference evidence="4 5" key="1">
    <citation type="submission" date="2022-03" db="EMBL/GenBank/DDBJ databases">
        <title>Pseudonocardia alaer sp. nov., a novel actinomycete isolated from reed forest soil.</title>
        <authorList>
            <person name="Wang L."/>
        </authorList>
    </citation>
    <scope>NUCLEOTIDE SEQUENCE [LARGE SCALE GENOMIC DNA]</scope>
    <source>
        <strain evidence="4 5">Y-16303</strain>
        <plasmid evidence="4">unnamed</plasmid>
    </source>
</reference>
<keyword evidence="2" id="KW-1133">Transmembrane helix</keyword>
<name>A0ABS9T7H9_9PSEU</name>
<organism evidence="4 5">
    <name type="scientific">Pseudonocardia alaniniphila</name>
    <dbReference type="NCBI Taxonomy" id="75291"/>
    <lineage>
        <taxon>Bacteria</taxon>
        <taxon>Bacillati</taxon>
        <taxon>Actinomycetota</taxon>
        <taxon>Actinomycetes</taxon>
        <taxon>Pseudonocardiales</taxon>
        <taxon>Pseudonocardiaceae</taxon>
        <taxon>Pseudonocardia</taxon>
    </lineage>
</organism>
<dbReference type="RefSeq" id="WP_241034349.1">
    <property type="nucleotide sequence ID" value="NZ_BAAAJF010000034.1"/>
</dbReference>
<gene>
    <name evidence="4" type="ORF">MMF94_02245</name>
</gene>
<keyword evidence="2" id="KW-0812">Transmembrane</keyword>
<sequence length="183" mass="18660">MSGPGMSESGMSEGMTNRQTDTTPPAPGAVPRTTVLASGAFGALMMLTSVLVIVDAVQLPDTTAVVGPAVVPLPVGVLLGGVGAGLLVDSFTKLREAVPGPPWQSRAGLRVLALVIALILFAVLLPLLGYVVSATALFVAAALLLGAPRGWRVVAYGWALAATVFLVFDRMIGLTLPAGPWGF</sequence>
<keyword evidence="5" id="KW-1185">Reference proteome</keyword>
<dbReference type="Pfam" id="PF07331">
    <property type="entry name" value="TctB"/>
    <property type="match status" value="1"/>
</dbReference>
<dbReference type="EMBL" id="JAKXMK010000002">
    <property type="protein sequence ID" value="MCH6164490.1"/>
    <property type="molecule type" value="Genomic_DNA"/>
</dbReference>
<feature type="domain" description="DUF1468" evidence="3">
    <location>
        <begin position="41"/>
        <end position="177"/>
    </location>
</feature>
<evidence type="ECO:0000256" key="2">
    <source>
        <dbReference type="SAM" id="Phobius"/>
    </source>
</evidence>
<evidence type="ECO:0000256" key="1">
    <source>
        <dbReference type="SAM" id="MobiDB-lite"/>
    </source>
</evidence>
<proteinExistence type="predicted"/>
<feature type="transmembrane region" description="Helical" evidence="2">
    <location>
        <begin position="69"/>
        <end position="91"/>
    </location>
</feature>
<feature type="transmembrane region" description="Helical" evidence="2">
    <location>
        <begin position="35"/>
        <end position="57"/>
    </location>
</feature>
<geneLocation type="plasmid" evidence="4">
    <name>unnamed</name>
</geneLocation>
<dbReference type="InterPro" id="IPR009936">
    <property type="entry name" value="DUF1468"/>
</dbReference>
<accession>A0ABS9T7H9</accession>
<feature type="transmembrane region" description="Helical" evidence="2">
    <location>
        <begin position="111"/>
        <end position="144"/>
    </location>
</feature>
<evidence type="ECO:0000259" key="3">
    <source>
        <dbReference type="Pfam" id="PF07331"/>
    </source>
</evidence>
<keyword evidence="4" id="KW-0614">Plasmid</keyword>
<feature type="region of interest" description="Disordered" evidence="1">
    <location>
        <begin position="1"/>
        <end position="30"/>
    </location>
</feature>
<feature type="transmembrane region" description="Helical" evidence="2">
    <location>
        <begin position="150"/>
        <end position="168"/>
    </location>
</feature>